<dbReference type="InterPro" id="IPR036866">
    <property type="entry name" value="RibonucZ/Hydroxyglut_hydro"/>
</dbReference>
<dbReference type="SUPFAM" id="SSF56281">
    <property type="entry name" value="Metallo-hydrolase/oxidoreductase"/>
    <property type="match status" value="1"/>
</dbReference>
<sequence>MYTSETNVFYCQIDSCRALKEYQQGGRCVRMLAVEEQFFESNTLERKEGVKVFSIEVSYWTFLQLLYGRLPDVSKREKFDLLDESVEARSRWYRLKVEWDTTPRDGYAYPTFSEEQPRFFRLLSCGMASQNIHLLSPPSLAEEVLNLSVPDGDLNASTPSTWTLSAFHVGQGMCSIVSNKKRAYLLDIGAGKPVIRPLYQGKKIRNDLARFIDGIDTIDIVLSHADQDHWRILAWDSTLRKKIRHIYVPKGAKSLAYKDPAIKFDIKAIERLHVDLSANSWLDIYRSAPTQNDDNGHCLVTVFESAGKRALIAGDYVYSRIRTDTNTYVAELHAMDFDAVIVPHHGDAESANEIVKARQGAVAFFSAGDNLACKHPTQVSRDSHINEKYREICDNYCPDIKRVLLI</sequence>
<dbReference type="PANTHER" id="PTHR30619:SF1">
    <property type="entry name" value="RECOMBINATION PROTEIN 2"/>
    <property type="match status" value="1"/>
</dbReference>
<dbReference type="InterPro" id="IPR052159">
    <property type="entry name" value="Competence_DNA_uptake"/>
</dbReference>
<proteinExistence type="predicted"/>
<evidence type="ECO:0000313" key="1">
    <source>
        <dbReference type="EMBL" id="MDD1125931.1"/>
    </source>
</evidence>
<reference evidence="1" key="1">
    <citation type="submission" date="2022-05" db="EMBL/GenBank/DDBJ databases">
        <title>Novel Pseudomonas spp. Isolated from a Rainbow Trout Aquaculture Facility.</title>
        <authorList>
            <person name="Testerman T."/>
            <person name="Graf J."/>
        </authorList>
    </citation>
    <scope>NUCLEOTIDE SEQUENCE</scope>
    <source>
        <strain evidence="1">ID386</strain>
    </source>
</reference>
<keyword evidence="2" id="KW-1185">Reference proteome</keyword>
<dbReference type="RefSeq" id="WP_273899487.1">
    <property type="nucleotide sequence ID" value="NZ_JAMDGS010000010.1"/>
</dbReference>
<dbReference type="Gene3D" id="3.60.15.10">
    <property type="entry name" value="Ribonuclease Z/Hydroxyacylglutathione hydrolase-like"/>
    <property type="match status" value="1"/>
</dbReference>
<evidence type="ECO:0000313" key="2">
    <source>
        <dbReference type="Proteomes" id="UP001150531"/>
    </source>
</evidence>
<comment type="caution">
    <text evidence="1">The sequence shown here is derived from an EMBL/GenBank/DDBJ whole genome shotgun (WGS) entry which is preliminary data.</text>
</comment>
<protein>
    <recommendedName>
        <fullName evidence="3">Metallo-beta-lactamase domain-containing protein</fullName>
    </recommendedName>
</protein>
<dbReference type="EMBL" id="JAMDGS010000010">
    <property type="protein sequence ID" value="MDD1125931.1"/>
    <property type="molecule type" value="Genomic_DNA"/>
</dbReference>
<organism evidence="1 2">
    <name type="scientific">Pseudomonas aphyarum</name>
    <dbReference type="NCBI Taxonomy" id="2942629"/>
    <lineage>
        <taxon>Bacteria</taxon>
        <taxon>Pseudomonadati</taxon>
        <taxon>Pseudomonadota</taxon>
        <taxon>Gammaproteobacteria</taxon>
        <taxon>Pseudomonadales</taxon>
        <taxon>Pseudomonadaceae</taxon>
        <taxon>Pseudomonas</taxon>
    </lineage>
</organism>
<name>A0ABT5PPV5_9PSED</name>
<accession>A0ABT5PPV5</accession>
<gene>
    <name evidence="1" type="ORF">M5G18_15165</name>
</gene>
<evidence type="ECO:0008006" key="3">
    <source>
        <dbReference type="Google" id="ProtNLM"/>
    </source>
</evidence>
<dbReference type="Proteomes" id="UP001150531">
    <property type="component" value="Unassembled WGS sequence"/>
</dbReference>
<dbReference type="PANTHER" id="PTHR30619">
    <property type="entry name" value="DNA INTERNALIZATION/COMPETENCE PROTEIN COMEC/REC2"/>
    <property type="match status" value="1"/>
</dbReference>